<keyword evidence="1" id="KW-0732">Signal</keyword>
<evidence type="ECO:0000256" key="1">
    <source>
        <dbReference type="SAM" id="SignalP"/>
    </source>
</evidence>
<sequence>MHKSAVISPCGKFRYRLGRRWASGPAMLFIMLNPSTADASVDDPTIRKCIGFAERNGADAIEVVNLFAFRATDPKALAYAGWPVGPDNAEYIARATKEVHEDEGRIVFAWGANARGRDEAQAMIGDLAYRDIPGYTLRLLLDGTPAHPLMLPYSCSLQRYYGN</sequence>
<organism evidence="2 3">
    <name type="scientific">Ralstonia insidiosa</name>
    <dbReference type="NCBI Taxonomy" id="190721"/>
    <lineage>
        <taxon>Bacteria</taxon>
        <taxon>Pseudomonadati</taxon>
        <taxon>Pseudomonadota</taxon>
        <taxon>Betaproteobacteria</taxon>
        <taxon>Burkholderiales</taxon>
        <taxon>Burkholderiaceae</taxon>
        <taxon>Ralstonia</taxon>
    </lineage>
</organism>
<feature type="chain" id="PRO_5042175669" description="DUF1643 domain-containing protein" evidence="1">
    <location>
        <begin position="40"/>
        <end position="163"/>
    </location>
</feature>
<protein>
    <recommendedName>
        <fullName evidence="4">DUF1643 domain-containing protein</fullName>
    </recommendedName>
</protein>
<accession>A0AAC9BCN6</accession>
<proteinExistence type="predicted"/>
<dbReference type="InterPro" id="IPR012441">
    <property type="entry name" value="DUF1643"/>
</dbReference>
<dbReference type="EMBL" id="CP012605">
    <property type="protein sequence ID" value="ANH71481.1"/>
    <property type="molecule type" value="Genomic_DNA"/>
</dbReference>
<dbReference type="Pfam" id="PF07799">
    <property type="entry name" value="DUF1643"/>
    <property type="match status" value="1"/>
</dbReference>
<gene>
    <name evidence="2" type="ORF">ACS15_2299</name>
</gene>
<evidence type="ECO:0000313" key="3">
    <source>
        <dbReference type="Proteomes" id="UP000077927"/>
    </source>
</evidence>
<evidence type="ECO:0008006" key="4">
    <source>
        <dbReference type="Google" id="ProtNLM"/>
    </source>
</evidence>
<dbReference type="Proteomes" id="UP000077927">
    <property type="component" value="Chromosome 1"/>
</dbReference>
<reference evidence="2 3" key="1">
    <citation type="submission" date="2015-09" db="EMBL/GenBank/DDBJ databases">
        <authorList>
            <person name="Xu Y."/>
            <person name="Nagy A."/>
            <person name="Liu N.T."/>
            <person name="Nou X."/>
        </authorList>
    </citation>
    <scope>NUCLEOTIDE SEQUENCE [LARGE SCALE GENOMIC DNA]</scope>
    <source>
        <strain evidence="2 3">FC1138</strain>
    </source>
</reference>
<evidence type="ECO:0000313" key="2">
    <source>
        <dbReference type="EMBL" id="ANH71481.1"/>
    </source>
</evidence>
<feature type="signal peptide" evidence="1">
    <location>
        <begin position="1"/>
        <end position="39"/>
    </location>
</feature>
<dbReference type="RefSeq" id="WP_021195269.1">
    <property type="nucleotide sequence ID" value="NZ_CP012605.1"/>
</dbReference>
<dbReference type="KEGG" id="rin:ACS15_2299"/>
<name>A0AAC9BCN6_9RALS</name>
<dbReference type="AlphaFoldDB" id="A0AAC9BCN6"/>